<evidence type="ECO:0000313" key="2">
    <source>
        <dbReference type="Proteomes" id="UP001055072"/>
    </source>
</evidence>
<name>A0ACB8TWD7_9APHY</name>
<comment type="caution">
    <text evidence="1">The sequence shown here is derived from an EMBL/GenBank/DDBJ whole genome shotgun (WGS) entry which is preliminary data.</text>
</comment>
<sequence length="296" mass="32203">MKKTKWQFPEGSSQTDQRPLAPFLDPTPPANKKKEKKEIMAAAVSGSSTSTAGSSTSAPSQPLYAQGNDWTKNLVHLAKTAELKKHALTLQLHTANILCAHASLDHKHKAIQDVKEQKNKLDSERTRLLNCLREVNEDRDKADMLEAKLNEDVNTLRTKIKTLSDGEYATAKADVDRLRQELGQPPLPNLQQTLEEKTQHYLRELRLQTEAATTVSSSSSSTNKRTTGDDGSDGPPAAKRPRGRPKGSKNSKKGKVGDGGGGATTPAPPEVSSIPNMPHHQPIQPAPMPMAPMGYT</sequence>
<gene>
    <name evidence="1" type="ORF">BDY19DRAFT_962183</name>
</gene>
<organism evidence="1 2">
    <name type="scientific">Irpex rosettiformis</name>
    <dbReference type="NCBI Taxonomy" id="378272"/>
    <lineage>
        <taxon>Eukaryota</taxon>
        <taxon>Fungi</taxon>
        <taxon>Dikarya</taxon>
        <taxon>Basidiomycota</taxon>
        <taxon>Agaricomycotina</taxon>
        <taxon>Agaricomycetes</taxon>
        <taxon>Polyporales</taxon>
        <taxon>Irpicaceae</taxon>
        <taxon>Irpex</taxon>
    </lineage>
</organism>
<reference evidence="1" key="1">
    <citation type="journal article" date="2021" name="Environ. Microbiol.">
        <title>Gene family expansions and transcriptome signatures uncover fungal adaptations to wood decay.</title>
        <authorList>
            <person name="Hage H."/>
            <person name="Miyauchi S."/>
            <person name="Viragh M."/>
            <person name="Drula E."/>
            <person name="Min B."/>
            <person name="Chaduli D."/>
            <person name="Navarro D."/>
            <person name="Favel A."/>
            <person name="Norest M."/>
            <person name="Lesage-Meessen L."/>
            <person name="Balint B."/>
            <person name="Merenyi Z."/>
            <person name="de Eugenio L."/>
            <person name="Morin E."/>
            <person name="Martinez A.T."/>
            <person name="Baldrian P."/>
            <person name="Stursova M."/>
            <person name="Martinez M.J."/>
            <person name="Novotny C."/>
            <person name="Magnuson J.K."/>
            <person name="Spatafora J.W."/>
            <person name="Maurice S."/>
            <person name="Pangilinan J."/>
            <person name="Andreopoulos W."/>
            <person name="LaButti K."/>
            <person name="Hundley H."/>
            <person name="Na H."/>
            <person name="Kuo A."/>
            <person name="Barry K."/>
            <person name="Lipzen A."/>
            <person name="Henrissat B."/>
            <person name="Riley R."/>
            <person name="Ahrendt S."/>
            <person name="Nagy L.G."/>
            <person name="Grigoriev I.V."/>
            <person name="Martin F."/>
            <person name="Rosso M.N."/>
        </authorList>
    </citation>
    <scope>NUCLEOTIDE SEQUENCE</scope>
    <source>
        <strain evidence="1">CBS 384.51</strain>
    </source>
</reference>
<keyword evidence="2" id="KW-1185">Reference proteome</keyword>
<evidence type="ECO:0000313" key="1">
    <source>
        <dbReference type="EMBL" id="KAI0086246.1"/>
    </source>
</evidence>
<dbReference type="Proteomes" id="UP001055072">
    <property type="component" value="Unassembled WGS sequence"/>
</dbReference>
<dbReference type="EMBL" id="MU274925">
    <property type="protein sequence ID" value="KAI0086246.1"/>
    <property type="molecule type" value="Genomic_DNA"/>
</dbReference>
<protein>
    <submittedName>
        <fullName evidence="1">Uncharacterized protein</fullName>
    </submittedName>
</protein>
<accession>A0ACB8TWD7</accession>
<proteinExistence type="predicted"/>